<protein>
    <submittedName>
        <fullName evidence="2">Uncharacterized protein</fullName>
    </submittedName>
</protein>
<sequence>MCRLCSGFSAHRLHRACGYLWITDDAVGAAGQTLGAVYRPSTGLPGPVDAPEGRLAGTTPLAPHAC</sequence>
<feature type="region of interest" description="Disordered" evidence="1">
    <location>
        <begin position="45"/>
        <end position="66"/>
    </location>
</feature>
<dbReference type="EMBL" id="CP002299">
    <property type="protein sequence ID" value="ADP84779.1"/>
    <property type="molecule type" value="Genomic_DNA"/>
</dbReference>
<accession>E3JDL3</accession>
<keyword evidence="3" id="KW-1185">Reference proteome</keyword>
<evidence type="ECO:0000313" key="2">
    <source>
        <dbReference type="EMBL" id="ADP84779.1"/>
    </source>
</evidence>
<organism evidence="2 3">
    <name type="scientific">Pseudofrankia inefficax (strain DSM 45817 / CECT 9037 / DDB 130130 / EuI1c)</name>
    <name type="common">Frankia inefficax</name>
    <dbReference type="NCBI Taxonomy" id="298654"/>
    <lineage>
        <taxon>Bacteria</taxon>
        <taxon>Bacillati</taxon>
        <taxon>Actinomycetota</taxon>
        <taxon>Actinomycetes</taxon>
        <taxon>Frankiales</taxon>
        <taxon>Frankiaceae</taxon>
        <taxon>Pseudofrankia</taxon>
    </lineage>
</organism>
<proteinExistence type="predicted"/>
<dbReference type="HOGENOM" id="CLU_2824855_0_0_11"/>
<dbReference type="AlphaFoldDB" id="E3JDL3"/>
<dbReference type="KEGG" id="fri:FraEuI1c_6810"/>
<reference evidence="2 3" key="1">
    <citation type="submission" date="2010-10" db="EMBL/GenBank/DDBJ databases">
        <title>Complete sequence of Frankia sp. EuI1c.</title>
        <authorList>
            <consortium name="US DOE Joint Genome Institute"/>
            <person name="Lucas S."/>
            <person name="Copeland A."/>
            <person name="Lapidus A."/>
            <person name="Cheng J.-F."/>
            <person name="Bruce D."/>
            <person name="Goodwin L."/>
            <person name="Pitluck S."/>
            <person name="Chertkov O."/>
            <person name="Detter J.C."/>
            <person name="Han C."/>
            <person name="Tapia R."/>
            <person name="Land M."/>
            <person name="Hauser L."/>
            <person name="Jeffries C."/>
            <person name="Kyrpides N."/>
            <person name="Ivanova N."/>
            <person name="Mikhailova N."/>
            <person name="Beauchemin N."/>
            <person name="Sen A."/>
            <person name="Sur S.A."/>
            <person name="Gtari M."/>
            <person name="Wall L."/>
            <person name="Tisa L."/>
            <person name="Woyke T."/>
        </authorList>
    </citation>
    <scope>NUCLEOTIDE SEQUENCE [LARGE SCALE GENOMIC DNA]</scope>
    <source>
        <strain evidence="3">DSM 45817 / CECT 9037 / EuI1c</strain>
    </source>
</reference>
<gene>
    <name evidence="2" type="ordered locus">FraEuI1c_6810</name>
</gene>
<name>E3JDL3_PSEI1</name>
<evidence type="ECO:0000313" key="3">
    <source>
        <dbReference type="Proteomes" id="UP000002484"/>
    </source>
</evidence>
<dbReference type="InParanoid" id="E3JDL3"/>
<dbReference type="Proteomes" id="UP000002484">
    <property type="component" value="Chromosome"/>
</dbReference>
<evidence type="ECO:0000256" key="1">
    <source>
        <dbReference type="SAM" id="MobiDB-lite"/>
    </source>
</evidence>